<dbReference type="AlphaFoldDB" id="A0A2P2JPZ5"/>
<protein>
    <submittedName>
        <fullName evidence="1">Elongator complex protein 6-like</fullName>
    </submittedName>
</protein>
<dbReference type="EMBL" id="GGEC01015050">
    <property type="protein sequence ID" value="MBW95533.1"/>
    <property type="molecule type" value="Transcribed_RNA"/>
</dbReference>
<name>A0A2P2JPZ5_RHIMU</name>
<accession>A0A2P2JPZ5</accession>
<reference evidence="1" key="1">
    <citation type="submission" date="2018-02" db="EMBL/GenBank/DDBJ databases">
        <title>Rhizophora mucronata_Transcriptome.</title>
        <authorList>
            <person name="Meera S.P."/>
            <person name="Sreeshan A."/>
            <person name="Augustine A."/>
        </authorList>
    </citation>
    <scope>NUCLEOTIDE SEQUENCE</scope>
    <source>
        <tissue evidence="1">Leaf</tissue>
    </source>
</reference>
<organism evidence="1">
    <name type="scientific">Rhizophora mucronata</name>
    <name type="common">Asiatic mangrove</name>
    <dbReference type="NCBI Taxonomy" id="61149"/>
    <lineage>
        <taxon>Eukaryota</taxon>
        <taxon>Viridiplantae</taxon>
        <taxon>Streptophyta</taxon>
        <taxon>Embryophyta</taxon>
        <taxon>Tracheophyta</taxon>
        <taxon>Spermatophyta</taxon>
        <taxon>Magnoliopsida</taxon>
        <taxon>eudicotyledons</taxon>
        <taxon>Gunneridae</taxon>
        <taxon>Pentapetalae</taxon>
        <taxon>rosids</taxon>
        <taxon>fabids</taxon>
        <taxon>Malpighiales</taxon>
        <taxon>Rhizophoraceae</taxon>
        <taxon>Rhizophora</taxon>
    </lineage>
</organism>
<proteinExistence type="predicted"/>
<sequence>MKGKVEKVNLLHCFGKYKTQSVHCPRMTTVLLQS</sequence>
<evidence type="ECO:0000313" key="1">
    <source>
        <dbReference type="EMBL" id="MBW95533.1"/>
    </source>
</evidence>